<dbReference type="EMBL" id="FNNG01000001">
    <property type="protein sequence ID" value="SDW02445.1"/>
    <property type="molecule type" value="Genomic_DNA"/>
</dbReference>
<organism evidence="3 4">
    <name type="scientific">Tepidimicrobium xylanilyticum</name>
    <dbReference type="NCBI Taxonomy" id="1123352"/>
    <lineage>
        <taxon>Bacteria</taxon>
        <taxon>Bacillati</taxon>
        <taxon>Bacillota</taxon>
        <taxon>Tissierellia</taxon>
        <taxon>Tissierellales</taxon>
        <taxon>Tepidimicrobiaceae</taxon>
        <taxon>Tepidimicrobium</taxon>
    </lineage>
</organism>
<proteinExistence type="predicted"/>
<keyword evidence="1" id="KW-0051">Antiviral defense</keyword>
<dbReference type="OrthoDB" id="5501881at2"/>
<evidence type="ECO:0000256" key="1">
    <source>
        <dbReference type="ARBA" id="ARBA00023118"/>
    </source>
</evidence>
<sequence>MNFEVILEDLNKVNINKSQINNEANQYDEIFHFLKYSYKYKAHKDADRKAREIRDFNKLFRFVNNRCDGNLKRTKVKEFCLEWFKKEILSEKQRFNQEIFPKSQKKVKLQIPNLNETDNIKVLDVLMGIFPTENDLEDYIKKLIPGSFGFKYRFKLDSPYFSKDDDEFYIIDNPVMKEKVWKVPIIRGSTWKGMLLKAAREKLKGLIENNNIKEILEYYFSITRIFGTGSKEYREIEEEIKKFIDEKENKDEDLLIKQLIKYALSDLGLNLNIKRDGRRVAEQIFEQITKHNEELCNNGNIFTVKRGRAVFYPTYFEEVSLEVINPHNRNTKAGSSPIYYEVVPSGSEGFVQIVYIPYDAIVLSKEELEKQVELDRRILEGLIRYAIEEIGIGAKTKLGWGKATIIKSSEDNMEGVGDE</sequence>
<accession>A0A1H2Q5S1</accession>
<gene>
    <name evidence="3" type="ORF">SAMN05660923_00063</name>
</gene>
<evidence type="ECO:0000259" key="2">
    <source>
        <dbReference type="Pfam" id="PF03787"/>
    </source>
</evidence>
<reference evidence="3 4" key="1">
    <citation type="submission" date="2016-10" db="EMBL/GenBank/DDBJ databases">
        <authorList>
            <person name="de Groot N.N."/>
        </authorList>
    </citation>
    <scope>NUCLEOTIDE SEQUENCE [LARGE SCALE GENOMIC DNA]</scope>
    <source>
        <strain evidence="3 4">DSM 23310</strain>
    </source>
</reference>
<dbReference type="Proteomes" id="UP000198828">
    <property type="component" value="Unassembled WGS sequence"/>
</dbReference>
<feature type="domain" description="CRISPR type III-associated protein" evidence="2">
    <location>
        <begin position="154"/>
        <end position="402"/>
    </location>
</feature>
<dbReference type="InterPro" id="IPR005537">
    <property type="entry name" value="RAMP_III_fam"/>
</dbReference>
<evidence type="ECO:0000313" key="3">
    <source>
        <dbReference type="EMBL" id="SDW02445.1"/>
    </source>
</evidence>
<dbReference type="RefSeq" id="WP_093749712.1">
    <property type="nucleotide sequence ID" value="NZ_FNNG01000001.1"/>
</dbReference>
<keyword evidence="4" id="KW-1185">Reference proteome</keyword>
<dbReference type="Pfam" id="PF03787">
    <property type="entry name" value="RAMPs"/>
    <property type="match status" value="1"/>
</dbReference>
<evidence type="ECO:0000313" key="4">
    <source>
        <dbReference type="Proteomes" id="UP000198828"/>
    </source>
</evidence>
<name>A0A1H2Q5S1_9FIRM</name>
<dbReference type="GO" id="GO:0051607">
    <property type="term" value="P:defense response to virus"/>
    <property type="evidence" value="ECO:0007669"/>
    <property type="project" value="UniProtKB-KW"/>
</dbReference>
<protein>
    <submittedName>
        <fullName evidence="3">CRISPR-associated protein Cmr2</fullName>
    </submittedName>
</protein>
<dbReference type="AlphaFoldDB" id="A0A1H2Q5S1"/>